<dbReference type="SMART" id="SM00345">
    <property type="entry name" value="HTH_GNTR"/>
    <property type="match status" value="1"/>
</dbReference>
<dbReference type="CDD" id="cd07377">
    <property type="entry name" value="WHTH_GntR"/>
    <property type="match status" value="1"/>
</dbReference>
<evidence type="ECO:0000256" key="2">
    <source>
        <dbReference type="ARBA" id="ARBA00023125"/>
    </source>
</evidence>
<keyword evidence="2 5" id="KW-0238">DNA-binding</keyword>
<evidence type="ECO:0000313" key="6">
    <source>
        <dbReference type="Proteomes" id="UP000585272"/>
    </source>
</evidence>
<comment type="caution">
    <text evidence="5">The sequence shown here is derived from an EMBL/GenBank/DDBJ whole genome shotgun (WGS) entry which is preliminary data.</text>
</comment>
<organism evidence="5 6">
    <name type="scientific">Conexibacter arvalis</name>
    <dbReference type="NCBI Taxonomy" id="912552"/>
    <lineage>
        <taxon>Bacteria</taxon>
        <taxon>Bacillati</taxon>
        <taxon>Actinomycetota</taxon>
        <taxon>Thermoleophilia</taxon>
        <taxon>Solirubrobacterales</taxon>
        <taxon>Conexibacteraceae</taxon>
        <taxon>Conexibacter</taxon>
    </lineage>
</organism>
<reference evidence="5 6" key="1">
    <citation type="submission" date="2020-08" db="EMBL/GenBank/DDBJ databases">
        <title>Genomic Encyclopedia of Archaeal and Bacterial Type Strains, Phase II (KMG-II): from individual species to whole genera.</title>
        <authorList>
            <person name="Goeker M."/>
        </authorList>
    </citation>
    <scope>NUCLEOTIDE SEQUENCE [LARGE SCALE GENOMIC DNA]</scope>
    <source>
        <strain evidence="5 6">DSM 23288</strain>
    </source>
</reference>
<name>A0A840IDE2_9ACTN</name>
<dbReference type="PANTHER" id="PTHR43537:SF44">
    <property type="entry name" value="GNTR FAMILY REGULATORY PROTEIN"/>
    <property type="match status" value="1"/>
</dbReference>
<accession>A0A840IDE2</accession>
<dbReference type="SUPFAM" id="SSF46785">
    <property type="entry name" value="Winged helix' DNA-binding domain"/>
    <property type="match status" value="1"/>
</dbReference>
<dbReference type="Gene3D" id="1.10.10.10">
    <property type="entry name" value="Winged helix-like DNA-binding domain superfamily/Winged helix DNA-binding domain"/>
    <property type="match status" value="1"/>
</dbReference>
<dbReference type="InterPro" id="IPR011711">
    <property type="entry name" value="GntR_C"/>
</dbReference>
<dbReference type="InterPro" id="IPR000524">
    <property type="entry name" value="Tscrpt_reg_HTH_GntR"/>
</dbReference>
<evidence type="ECO:0000256" key="3">
    <source>
        <dbReference type="ARBA" id="ARBA00023163"/>
    </source>
</evidence>
<dbReference type="EMBL" id="JACHNU010000002">
    <property type="protein sequence ID" value="MBB4662826.1"/>
    <property type="molecule type" value="Genomic_DNA"/>
</dbReference>
<feature type="domain" description="HTH gntR-type" evidence="4">
    <location>
        <begin position="29"/>
        <end position="96"/>
    </location>
</feature>
<evidence type="ECO:0000259" key="4">
    <source>
        <dbReference type="PROSITE" id="PS50949"/>
    </source>
</evidence>
<dbReference type="Gene3D" id="1.20.120.530">
    <property type="entry name" value="GntR ligand-binding domain-like"/>
    <property type="match status" value="1"/>
</dbReference>
<dbReference type="InterPro" id="IPR036390">
    <property type="entry name" value="WH_DNA-bd_sf"/>
</dbReference>
<dbReference type="AlphaFoldDB" id="A0A840IDE2"/>
<dbReference type="GO" id="GO:0003677">
    <property type="term" value="F:DNA binding"/>
    <property type="evidence" value="ECO:0007669"/>
    <property type="project" value="UniProtKB-KW"/>
</dbReference>
<dbReference type="PROSITE" id="PS50949">
    <property type="entry name" value="HTH_GNTR"/>
    <property type="match status" value="1"/>
</dbReference>
<keyword evidence="3" id="KW-0804">Transcription</keyword>
<dbReference type="Proteomes" id="UP000585272">
    <property type="component" value="Unassembled WGS sequence"/>
</dbReference>
<dbReference type="InterPro" id="IPR036388">
    <property type="entry name" value="WH-like_DNA-bd_sf"/>
</dbReference>
<sequence>MGASAPPGESARGNGGAAATRATTAYALRGLHGQVVDALGHRIVAGELSAGQTFDLVALERDLDVSRTVLREALKVLAAKGLVDARPKRGTFVRPRADWNLFDPDVLRWEFAAGPSRLFAALAEVRGIVEPATARLAADRRTDADLRALDAAFETMASADDAGDARAVVEADIAFHRSLAHASHNELLLPIQEVVLVGLRARDVVVHASRSPTSRGLRLHAAVIDAVRAQDADRAEAEMRALLAIAVRDSERAAD</sequence>
<dbReference type="PANTHER" id="PTHR43537">
    <property type="entry name" value="TRANSCRIPTIONAL REGULATOR, GNTR FAMILY"/>
    <property type="match status" value="1"/>
</dbReference>
<dbReference type="Pfam" id="PF07729">
    <property type="entry name" value="FCD"/>
    <property type="match status" value="1"/>
</dbReference>
<dbReference type="Pfam" id="PF00392">
    <property type="entry name" value="GntR"/>
    <property type="match status" value="1"/>
</dbReference>
<evidence type="ECO:0000256" key="1">
    <source>
        <dbReference type="ARBA" id="ARBA00023015"/>
    </source>
</evidence>
<proteinExistence type="predicted"/>
<evidence type="ECO:0000313" key="5">
    <source>
        <dbReference type="EMBL" id="MBB4662826.1"/>
    </source>
</evidence>
<dbReference type="SMART" id="SM00895">
    <property type="entry name" value="FCD"/>
    <property type="match status" value="1"/>
</dbReference>
<dbReference type="SUPFAM" id="SSF48008">
    <property type="entry name" value="GntR ligand-binding domain-like"/>
    <property type="match status" value="1"/>
</dbReference>
<keyword evidence="6" id="KW-1185">Reference proteome</keyword>
<protein>
    <submittedName>
        <fullName evidence="5">DNA-binding FadR family transcriptional regulator</fullName>
    </submittedName>
</protein>
<dbReference type="GO" id="GO:0003700">
    <property type="term" value="F:DNA-binding transcription factor activity"/>
    <property type="evidence" value="ECO:0007669"/>
    <property type="project" value="InterPro"/>
</dbReference>
<dbReference type="RefSeq" id="WP_183342304.1">
    <property type="nucleotide sequence ID" value="NZ_JACHNU010000002.1"/>
</dbReference>
<dbReference type="InterPro" id="IPR008920">
    <property type="entry name" value="TF_FadR/GntR_C"/>
</dbReference>
<gene>
    <name evidence="5" type="ORF">BDZ31_002412</name>
</gene>
<keyword evidence="1" id="KW-0805">Transcription regulation</keyword>